<dbReference type="AlphaFoldDB" id="A0A1J9Q7F3"/>
<dbReference type="VEuPathDB" id="FungiDB:ACJ73_04181"/>
<name>A0A1J9Q7F3_9EURO</name>
<dbReference type="Pfam" id="PF12520">
    <property type="entry name" value="DUF3723"/>
    <property type="match status" value="1"/>
</dbReference>
<dbReference type="Proteomes" id="UP000242791">
    <property type="component" value="Unassembled WGS sequence"/>
</dbReference>
<proteinExistence type="predicted"/>
<gene>
    <name evidence="2" type="ORF">ACJ73_04181</name>
</gene>
<dbReference type="EMBL" id="LGTZ01000558">
    <property type="protein sequence ID" value="OJD24457.1"/>
    <property type="molecule type" value="Genomic_DNA"/>
</dbReference>
<evidence type="ECO:0000313" key="3">
    <source>
        <dbReference type="Proteomes" id="UP000242791"/>
    </source>
</evidence>
<evidence type="ECO:0000313" key="2">
    <source>
        <dbReference type="EMBL" id="OJD24457.1"/>
    </source>
</evidence>
<reference evidence="2 3" key="1">
    <citation type="submission" date="2015-08" db="EMBL/GenBank/DDBJ databases">
        <title>Emmonsia species relationships and genome sequence.</title>
        <authorList>
            <person name="Cuomo C.A."/>
            <person name="Schwartz I.S."/>
            <person name="Kenyon C."/>
            <person name="De Hoog G.S."/>
            <person name="Govender N.P."/>
            <person name="Botha A."/>
            <person name="Moreno L."/>
            <person name="De Vries M."/>
            <person name="Munoz J.F."/>
            <person name="Stielow J.B."/>
        </authorList>
    </citation>
    <scope>NUCLEOTIDE SEQUENCE [LARGE SCALE GENOMIC DNA]</scope>
    <source>
        <strain evidence="2 3">EI222</strain>
    </source>
</reference>
<evidence type="ECO:0000256" key="1">
    <source>
        <dbReference type="SAM" id="MobiDB-lite"/>
    </source>
</evidence>
<feature type="compositionally biased region" description="Basic and acidic residues" evidence="1">
    <location>
        <begin position="155"/>
        <end position="183"/>
    </location>
</feature>
<sequence length="204" mass="23736">MRHFHIGKETKKDDCLARPMMEKADETILHGMAVLARSYQSHRPMLSGRRPSPDRASQRVEQGANDIKTRCGIPTVKSHRQDSPYIFLDNLHAGELQTSIRVSSFSIRRCVYFAFFGKGRLHNLNRSNNKPAPNIPSAEIPTSPMFVEDDFSIEAGRREEQDQQARREREISEQERLEQERLERRSKKCWNNKGGSRQDWKKKD</sequence>
<dbReference type="STRING" id="1658174.A0A1J9Q7F3"/>
<organism evidence="2 3">
    <name type="scientific">Blastomyces percursus</name>
    <dbReference type="NCBI Taxonomy" id="1658174"/>
    <lineage>
        <taxon>Eukaryota</taxon>
        <taxon>Fungi</taxon>
        <taxon>Dikarya</taxon>
        <taxon>Ascomycota</taxon>
        <taxon>Pezizomycotina</taxon>
        <taxon>Eurotiomycetes</taxon>
        <taxon>Eurotiomycetidae</taxon>
        <taxon>Onygenales</taxon>
        <taxon>Ajellomycetaceae</taxon>
        <taxon>Blastomyces</taxon>
    </lineage>
</organism>
<comment type="caution">
    <text evidence="2">The sequence shown here is derived from an EMBL/GenBank/DDBJ whole genome shotgun (WGS) entry which is preliminary data.</text>
</comment>
<accession>A0A1J9Q7F3</accession>
<feature type="region of interest" description="Disordered" evidence="1">
    <location>
        <begin position="123"/>
        <end position="204"/>
    </location>
</feature>
<dbReference type="OrthoDB" id="4369850at2759"/>
<protein>
    <submittedName>
        <fullName evidence="2">Uncharacterized protein</fullName>
    </submittedName>
</protein>
<dbReference type="InterPro" id="IPR022198">
    <property type="entry name" value="DUF3723"/>
</dbReference>
<keyword evidence="3" id="KW-1185">Reference proteome</keyword>
<feature type="region of interest" description="Disordered" evidence="1">
    <location>
        <begin position="42"/>
        <end position="63"/>
    </location>
</feature>